<reference evidence="1" key="1">
    <citation type="submission" date="2023-06" db="EMBL/GenBank/DDBJ databases">
        <title>Genome-scale phylogeny and comparative genomics of the fungal order Sordariales.</title>
        <authorList>
            <consortium name="Lawrence Berkeley National Laboratory"/>
            <person name="Hensen N."/>
            <person name="Bonometti L."/>
            <person name="Westerberg I."/>
            <person name="Brannstrom I.O."/>
            <person name="Guillou S."/>
            <person name="Cros-Aarteil S."/>
            <person name="Calhoun S."/>
            <person name="Haridas S."/>
            <person name="Kuo A."/>
            <person name="Mondo S."/>
            <person name="Pangilinan J."/>
            <person name="Riley R."/>
            <person name="LaButti K."/>
            <person name="Andreopoulos B."/>
            <person name="Lipzen A."/>
            <person name="Chen C."/>
            <person name="Yanf M."/>
            <person name="Daum C."/>
            <person name="Ng V."/>
            <person name="Clum A."/>
            <person name="Steindorff A."/>
            <person name="Ohm R."/>
            <person name="Martin F."/>
            <person name="Silar P."/>
            <person name="Natvig D."/>
            <person name="Lalanne C."/>
            <person name="Gautier V."/>
            <person name="Ament-velasquez S.L."/>
            <person name="Kruys A."/>
            <person name="Hutchinson M.I."/>
            <person name="Powell A.J."/>
            <person name="Barry K."/>
            <person name="Miller A.N."/>
            <person name="Grigoriev I.V."/>
            <person name="Debuchy R."/>
            <person name="Gladieux P."/>
            <person name="Thoren M.H."/>
            <person name="Johannesson H."/>
        </authorList>
    </citation>
    <scope>NUCLEOTIDE SEQUENCE</scope>
    <source>
        <strain evidence="1">SMH3391-2</strain>
    </source>
</reference>
<sequence>MYQALAPGIPPNHSYLRHPFIREWHRRIGLLTPRLGRWGNLPIDPRCGWRMQGGIPSGDQIRHGHDVSLLVNLFTQENSKCGYHFTCHAACQWTAVPCISRELDI</sequence>
<proteinExistence type="predicted"/>
<accession>A0AA39XB39</accession>
<evidence type="ECO:0000313" key="1">
    <source>
        <dbReference type="EMBL" id="KAK0630460.1"/>
    </source>
</evidence>
<comment type="caution">
    <text evidence="1">The sequence shown here is derived from an EMBL/GenBank/DDBJ whole genome shotgun (WGS) entry which is preliminary data.</text>
</comment>
<dbReference type="Proteomes" id="UP001174934">
    <property type="component" value="Unassembled WGS sequence"/>
</dbReference>
<keyword evidence="2" id="KW-1185">Reference proteome</keyword>
<dbReference type="AlphaFoldDB" id="A0AA39XB39"/>
<dbReference type="EMBL" id="JAULSR010000002">
    <property type="protein sequence ID" value="KAK0630460.1"/>
    <property type="molecule type" value="Genomic_DNA"/>
</dbReference>
<protein>
    <submittedName>
        <fullName evidence="1">Uncharacterized protein</fullName>
    </submittedName>
</protein>
<organism evidence="1 2">
    <name type="scientific">Bombardia bombarda</name>
    <dbReference type="NCBI Taxonomy" id="252184"/>
    <lineage>
        <taxon>Eukaryota</taxon>
        <taxon>Fungi</taxon>
        <taxon>Dikarya</taxon>
        <taxon>Ascomycota</taxon>
        <taxon>Pezizomycotina</taxon>
        <taxon>Sordariomycetes</taxon>
        <taxon>Sordariomycetidae</taxon>
        <taxon>Sordariales</taxon>
        <taxon>Lasiosphaeriaceae</taxon>
        <taxon>Bombardia</taxon>
    </lineage>
</organism>
<gene>
    <name evidence="1" type="ORF">B0T17DRAFT_221350</name>
</gene>
<name>A0AA39XB39_9PEZI</name>
<evidence type="ECO:0000313" key="2">
    <source>
        <dbReference type="Proteomes" id="UP001174934"/>
    </source>
</evidence>